<protein>
    <submittedName>
        <fullName evidence="1">Protein-tyrosine phosphatase-like protein</fullName>
    </submittedName>
</protein>
<gene>
    <name evidence="1" type="ORF">BDY19DRAFT_881528</name>
</gene>
<keyword evidence="2" id="KW-1185">Reference proteome</keyword>
<sequence length="184" mass="20308">MRNAASLILPRLYLSSYTTATNAAELEAIGITHIISVMDFTPKPCPPHIKRLHVKLEDTFSADILRHLEGTTEFIRYALQENESNKVLVHCIMGISRSTTVVCAYLIASNRMTAQDALEFVVKQRSIASPNSGFRAQLEIYATQCRSQDETMGDISAAEAQLMKVVVDDMKSQDGVGTTTVKRG</sequence>
<evidence type="ECO:0000313" key="1">
    <source>
        <dbReference type="EMBL" id="KAI0093701.1"/>
    </source>
</evidence>
<accession>A0ACB8UHP2</accession>
<proteinExistence type="predicted"/>
<comment type="caution">
    <text evidence="1">The sequence shown here is derived from an EMBL/GenBank/DDBJ whole genome shotgun (WGS) entry which is preliminary data.</text>
</comment>
<name>A0ACB8UHP2_9APHY</name>
<reference evidence="1" key="1">
    <citation type="journal article" date="2021" name="Environ. Microbiol.">
        <title>Gene family expansions and transcriptome signatures uncover fungal adaptations to wood decay.</title>
        <authorList>
            <person name="Hage H."/>
            <person name="Miyauchi S."/>
            <person name="Viragh M."/>
            <person name="Drula E."/>
            <person name="Min B."/>
            <person name="Chaduli D."/>
            <person name="Navarro D."/>
            <person name="Favel A."/>
            <person name="Norest M."/>
            <person name="Lesage-Meessen L."/>
            <person name="Balint B."/>
            <person name="Merenyi Z."/>
            <person name="de Eugenio L."/>
            <person name="Morin E."/>
            <person name="Martinez A.T."/>
            <person name="Baldrian P."/>
            <person name="Stursova M."/>
            <person name="Martinez M.J."/>
            <person name="Novotny C."/>
            <person name="Magnuson J.K."/>
            <person name="Spatafora J.W."/>
            <person name="Maurice S."/>
            <person name="Pangilinan J."/>
            <person name="Andreopoulos W."/>
            <person name="LaButti K."/>
            <person name="Hundley H."/>
            <person name="Na H."/>
            <person name="Kuo A."/>
            <person name="Barry K."/>
            <person name="Lipzen A."/>
            <person name="Henrissat B."/>
            <person name="Riley R."/>
            <person name="Ahrendt S."/>
            <person name="Nagy L.G."/>
            <person name="Grigoriev I.V."/>
            <person name="Martin F."/>
            <person name="Rosso M.N."/>
        </authorList>
    </citation>
    <scope>NUCLEOTIDE SEQUENCE</scope>
    <source>
        <strain evidence="1">CBS 384.51</strain>
    </source>
</reference>
<dbReference type="EMBL" id="MU274901">
    <property type="protein sequence ID" value="KAI0093701.1"/>
    <property type="molecule type" value="Genomic_DNA"/>
</dbReference>
<dbReference type="Proteomes" id="UP001055072">
    <property type="component" value="Unassembled WGS sequence"/>
</dbReference>
<evidence type="ECO:0000313" key="2">
    <source>
        <dbReference type="Proteomes" id="UP001055072"/>
    </source>
</evidence>
<organism evidence="1 2">
    <name type="scientific">Irpex rosettiformis</name>
    <dbReference type="NCBI Taxonomy" id="378272"/>
    <lineage>
        <taxon>Eukaryota</taxon>
        <taxon>Fungi</taxon>
        <taxon>Dikarya</taxon>
        <taxon>Basidiomycota</taxon>
        <taxon>Agaricomycotina</taxon>
        <taxon>Agaricomycetes</taxon>
        <taxon>Polyporales</taxon>
        <taxon>Irpicaceae</taxon>
        <taxon>Irpex</taxon>
    </lineage>
</organism>